<dbReference type="EMBL" id="BLKM01000029">
    <property type="protein sequence ID" value="GFG28202.1"/>
    <property type="molecule type" value="Genomic_DNA"/>
</dbReference>
<organism evidence="2 3">
    <name type="scientific">Coptotermes formosanus</name>
    <name type="common">Formosan subterranean termite</name>
    <dbReference type="NCBI Taxonomy" id="36987"/>
    <lineage>
        <taxon>Eukaryota</taxon>
        <taxon>Metazoa</taxon>
        <taxon>Ecdysozoa</taxon>
        <taxon>Arthropoda</taxon>
        <taxon>Hexapoda</taxon>
        <taxon>Insecta</taxon>
        <taxon>Pterygota</taxon>
        <taxon>Neoptera</taxon>
        <taxon>Polyneoptera</taxon>
        <taxon>Dictyoptera</taxon>
        <taxon>Blattodea</taxon>
        <taxon>Blattoidea</taxon>
        <taxon>Termitoidae</taxon>
        <taxon>Rhinotermitidae</taxon>
        <taxon>Coptotermes</taxon>
    </lineage>
</organism>
<dbReference type="Proteomes" id="UP000502823">
    <property type="component" value="Unassembled WGS sequence"/>
</dbReference>
<keyword evidence="3" id="KW-1185">Reference proteome</keyword>
<dbReference type="AlphaFoldDB" id="A0A6L2PAP4"/>
<name>A0A6L2PAP4_COPFO</name>
<feature type="compositionally biased region" description="Acidic residues" evidence="1">
    <location>
        <begin position="96"/>
        <end position="112"/>
    </location>
</feature>
<dbReference type="InParanoid" id="A0A6L2PAP4"/>
<feature type="region of interest" description="Disordered" evidence="1">
    <location>
        <begin position="30"/>
        <end position="49"/>
    </location>
</feature>
<feature type="compositionally biased region" description="Basic and acidic residues" evidence="1">
    <location>
        <begin position="81"/>
        <end position="95"/>
    </location>
</feature>
<protein>
    <submittedName>
        <fullName evidence="2">Uncharacterized protein</fullName>
    </submittedName>
</protein>
<sequence length="211" mass="22782">KLPSSDDCNGKISTVTLADVDCGKYKIAMGAESDGTEISKGTDTRSNGTAVVTENEVNIIVPDKGRQDQIKIANGVGITQSEKDFSKRQEKQRDLSDDDSNDSENECTEPQEEETKKPVLNINIAPDSVSDVESQLKNLAITQSGGDTADLCERSPMGNERLRVRSDLPYPHISSKLRCNGGGIVAESLAPTHCLYSVSQSVIPHFNINVS</sequence>
<feature type="non-terminal residue" evidence="2">
    <location>
        <position position="211"/>
    </location>
</feature>
<feature type="region of interest" description="Disordered" evidence="1">
    <location>
        <begin position="81"/>
        <end position="117"/>
    </location>
</feature>
<proteinExistence type="predicted"/>
<accession>A0A6L2PAP4</accession>
<comment type="caution">
    <text evidence="2">The sequence shown here is derived from an EMBL/GenBank/DDBJ whole genome shotgun (WGS) entry which is preliminary data.</text>
</comment>
<evidence type="ECO:0000313" key="3">
    <source>
        <dbReference type="Proteomes" id="UP000502823"/>
    </source>
</evidence>
<feature type="non-terminal residue" evidence="2">
    <location>
        <position position="1"/>
    </location>
</feature>
<evidence type="ECO:0000313" key="2">
    <source>
        <dbReference type="EMBL" id="GFG28202.1"/>
    </source>
</evidence>
<reference evidence="3" key="1">
    <citation type="submission" date="2020-01" db="EMBL/GenBank/DDBJ databases">
        <title>Draft genome sequence of the Termite Coptotermes fromosanus.</title>
        <authorList>
            <person name="Itakura S."/>
            <person name="Yosikawa Y."/>
            <person name="Umezawa K."/>
        </authorList>
    </citation>
    <scope>NUCLEOTIDE SEQUENCE [LARGE SCALE GENOMIC DNA]</scope>
</reference>
<feature type="compositionally biased region" description="Polar residues" evidence="1">
    <location>
        <begin position="39"/>
        <end position="49"/>
    </location>
</feature>
<gene>
    <name evidence="2" type="ORF">Cfor_03494</name>
</gene>
<evidence type="ECO:0000256" key="1">
    <source>
        <dbReference type="SAM" id="MobiDB-lite"/>
    </source>
</evidence>